<evidence type="ECO:0008006" key="3">
    <source>
        <dbReference type="Google" id="ProtNLM"/>
    </source>
</evidence>
<protein>
    <recommendedName>
        <fullName evidence="3">Alpha/beta hydrolase</fullName>
    </recommendedName>
</protein>
<dbReference type="SUPFAM" id="SSF53474">
    <property type="entry name" value="alpha/beta-Hydrolases"/>
    <property type="match status" value="1"/>
</dbReference>
<reference evidence="1 2" key="1">
    <citation type="submission" date="2016-02" db="EMBL/GenBank/DDBJ databases">
        <authorList>
            <person name="Wen L."/>
            <person name="He K."/>
            <person name="Yang H."/>
        </authorList>
    </citation>
    <scope>NUCLEOTIDE SEQUENCE [LARGE SCALE GENOMIC DNA]</scope>
    <source>
        <strain evidence="1 2">MJR8628A</strain>
    </source>
</reference>
<dbReference type="EMBL" id="LSQZ01000085">
    <property type="protein sequence ID" value="KXI10901.1"/>
    <property type="molecule type" value="Genomic_DNA"/>
</dbReference>
<dbReference type="PATRIC" id="fig|1261.3.peg.1565"/>
<dbReference type="STRING" id="1261.HMPREF3195_01643"/>
<organism evidence="1 2">
    <name type="scientific">Peptostreptococcus anaerobius</name>
    <dbReference type="NCBI Taxonomy" id="1261"/>
    <lineage>
        <taxon>Bacteria</taxon>
        <taxon>Bacillati</taxon>
        <taxon>Bacillota</taxon>
        <taxon>Clostridia</taxon>
        <taxon>Peptostreptococcales</taxon>
        <taxon>Peptostreptococcaceae</taxon>
        <taxon>Peptostreptococcus</taxon>
    </lineage>
</organism>
<dbReference type="InterPro" id="IPR029058">
    <property type="entry name" value="AB_hydrolase_fold"/>
</dbReference>
<dbReference type="Gene3D" id="3.40.50.1820">
    <property type="entry name" value="alpha/beta hydrolase"/>
    <property type="match status" value="1"/>
</dbReference>
<gene>
    <name evidence="1" type="ORF">HMPREF3195_01643</name>
</gene>
<name>A0A135YNG5_9FIRM</name>
<sequence>MEDVMIFETYGDKTKPVALLIHCIFYPGASNYRGIIPYLEKGYYVVVPRLEGLDYPHHDFTPRVYQADKIVSWLKENKIDHIGFLLGASFGAAVAFEILKELWLKIDVAVLDAPALKQSKVRGMFFYMELKKLVKEFKTRGMKVFDNDPRYKYVSMSDKEYILNVYKNLDNDTIKKLSFSCYDYTLPSAIYRPDTKIKFLFGEKDKARMNLPEIKNLHSGEIKIIEGMDHMQYIFDKPKDYLNDCGLNVCSRI</sequence>
<evidence type="ECO:0000313" key="2">
    <source>
        <dbReference type="Proteomes" id="UP000070326"/>
    </source>
</evidence>
<comment type="caution">
    <text evidence="1">The sequence shown here is derived from an EMBL/GenBank/DDBJ whole genome shotgun (WGS) entry which is preliminary data.</text>
</comment>
<dbReference type="eggNOG" id="COG0596">
    <property type="taxonomic scope" value="Bacteria"/>
</dbReference>
<dbReference type="AlphaFoldDB" id="A0A135YNG5"/>
<evidence type="ECO:0000313" key="1">
    <source>
        <dbReference type="EMBL" id="KXI10901.1"/>
    </source>
</evidence>
<proteinExistence type="predicted"/>
<accession>A0A135YNG5</accession>
<dbReference type="Proteomes" id="UP000070326">
    <property type="component" value="Unassembled WGS sequence"/>
</dbReference>